<dbReference type="Proteomes" id="UP000576082">
    <property type="component" value="Unassembled WGS sequence"/>
</dbReference>
<proteinExistence type="predicted"/>
<dbReference type="EMBL" id="JABANE010000206">
    <property type="protein sequence ID" value="NME72771.1"/>
    <property type="molecule type" value="Genomic_DNA"/>
</dbReference>
<sequence length="50" mass="5547">MDRKKFISTSLKAAVASATIPSMVKASNVKLKNSDYDKLMQQVGLKLLYN</sequence>
<evidence type="ECO:0000313" key="1">
    <source>
        <dbReference type="EMBL" id="NME72771.1"/>
    </source>
</evidence>
<reference evidence="1 2" key="1">
    <citation type="submission" date="2020-04" db="EMBL/GenBank/DDBJ databases">
        <title>Flammeovirga sp. SR4, a novel species isolated from seawater.</title>
        <authorList>
            <person name="Wang X."/>
        </authorList>
    </citation>
    <scope>NUCLEOTIDE SEQUENCE [LARGE SCALE GENOMIC DNA]</scope>
    <source>
        <strain evidence="1 2">ATCC 23126</strain>
    </source>
</reference>
<comment type="caution">
    <text evidence="1">The sequence shown here is derived from an EMBL/GenBank/DDBJ whole genome shotgun (WGS) entry which is preliminary data.</text>
</comment>
<dbReference type="AlphaFoldDB" id="A0A7X9S1W6"/>
<dbReference type="RefSeq" id="WP_169660942.1">
    <property type="nucleotide sequence ID" value="NZ_JABANE010000206.1"/>
</dbReference>
<gene>
    <name evidence="1" type="ORF">HHU12_32735</name>
</gene>
<keyword evidence="2" id="KW-1185">Reference proteome</keyword>
<organism evidence="1 2">
    <name type="scientific">Flammeovirga aprica JL-4</name>
    <dbReference type="NCBI Taxonomy" id="694437"/>
    <lineage>
        <taxon>Bacteria</taxon>
        <taxon>Pseudomonadati</taxon>
        <taxon>Bacteroidota</taxon>
        <taxon>Cytophagia</taxon>
        <taxon>Cytophagales</taxon>
        <taxon>Flammeovirgaceae</taxon>
        <taxon>Flammeovirga</taxon>
    </lineage>
</organism>
<evidence type="ECO:0000313" key="2">
    <source>
        <dbReference type="Proteomes" id="UP000576082"/>
    </source>
</evidence>
<accession>A0A7X9S1W6</accession>
<protein>
    <submittedName>
        <fullName evidence="1">Uncharacterized protein</fullName>
    </submittedName>
</protein>
<name>A0A7X9S1W6_9BACT</name>